<dbReference type="InterPro" id="IPR002305">
    <property type="entry name" value="aa-tRNA-synth_Ic"/>
</dbReference>
<dbReference type="Gene3D" id="1.10.240.10">
    <property type="entry name" value="Tyrosyl-Transfer RNA Synthetase"/>
    <property type="match status" value="1"/>
</dbReference>
<evidence type="ECO:0000256" key="2">
    <source>
        <dbReference type="ARBA" id="ARBA00005594"/>
    </source>
</evidence>
<evidence type="ECO:0000256" key="9">
    <source>
        <dbReference type="ARBA" id="ARBA00030268"/>
    </source>
</evidence>
<evidence type="ECO:0000256" key="5">
    <source>
        <dbReference type="ARBA" id="ARBA00022741"/>
    </source>
</evidence>
<evidence type="ECO:0000256" key="3">
    <source>
        <dbReference type="ARBA" id="ARBA00013161"/>
    </source>
</evidence>
<dbReference type="InterPro" id="IPR024109">
    <property type="entry name" value="Trp-tRNA-ligase_bac-type"/>
</dbReference>
<protein>
    <recommendedName>
        <fullName evidence="3">tryptophan--tRNA ligase</fullName>
        <ecNumber evidence="3">6.1.1.2</ecNumber>
    </recommendedName>
    <alternativeName>
        <fullName evidence="9">Tryptophanyl-tRNA synthetase</fullName>
    </alternativeName>
</protein>
<evidence type="ECO:0000256" key="6">
    <source>
        <dbReference type="ARBA" id="ARBA00022840"/>
    </source>
</evidence>
<sequence>MRGHARLRIILTSFCRVAGIRRCSTTSNDTQDDAFPKRIFSGIQPTGIPHIGNYLGAVTNWVRLQEASQQDEVIFCVVDMHSITLPQDPQQLKNNIYDMVACLLACGIDPKKSILFQQSAVQQHAELAWVLGCITTMKRLGHLPQWKTKSAKRREGVCVGLYTYPVLMSADILLYKATHVPVGDDQIQHVELTQDIARVFNNLYGNFFPRPQVLFSEVKKVKSLRDPSSKMSKSDSSHLSRIELTDTDKEIHMKFRKAVTDFTSAVTYDPDRLGVTNIINIHSAFTGITPDKICDDVKNLTTAEYKKVVADAVIENLTPVRDEITRLQQEKHYIEDILKLGADRARTIAMETYNDVKKLVGFL</sequence>
<accession>A0ABM0MNN7</accession>
<organism evidence="13 14">
    <name type="scientific">Saccoglossus kowalevskii</name>
    <name type="common">Acorn worm</name>
    <dbReference type="NCBI Taxonomy" id="10224"/>
    <lineage>
        <taxon>Eukaryota</taxon>
        <taxon>Metazoa</taxon>
        <taxon>Hemichordata</taxon>
        <taxon>Enteropneusta</taxon>
        <taxon>Harrimaniidae</taxon>
        <taxon>Saccoglossus</taxon>
    </lineage>
</organism>
<dbReference type="HAMAP" id="MF_00140_B">
    <property type="entry name" value="Trp_tRNA_synth_B"/>
    <property type="match status" value="1"/>
</dbReference>
<comment type="subcellular location">
    <subcellularLocation>
        <location evidence="1">Mitochondrion</location>
    </subcellularLocation>
</comment>
<name>A0ABM0MNN7_SACKO</name>
<dbReference type="CDD" id="cd00806">
    <property type="entry name" value="TrpRS_core"/>
    <property type="match status" value="1"/>
</dbReference>
<dbReference type="InterPro" id="IPR001412">
    <property type="entry name" value="aa-tRNA-synth_I_CS"/>
</dbReference>
<dbReference type="RefSeq" id="XP_006821628.1">
    <property type="nucleotide sequence ID" value="XM_006821565.1"/>
</dbReference>
<keyword evidence="5 11" id="KW-0547">Nucleotide-binding</keyword>
<dbReference type="EC" id="6.1.1.2" evidence="3"/>
<evidence type="ECO:0000313" key="14">
    <source>
        <dbReference type="RefSeq" id="XP_006821628.1"/>
    </source>
</evidence>
<keyword evidence="13" id="KW-1185">Reference proteome</keyword>
<dbReference type="PANTHER" id="PTHR43766">
    <property type="entry name" value="TRYPTOPHAN--TRNA LIGASE, MITOCHONDRIAL"/>
    <property type="match status" value="1"/>
</dbReference>
<dbReference type="Proteomes" id="UP000694865">
    <property type="component" value="Unplaced"/>
</dbReference>
<dbReference type="PRINTS" id="PR01039">
    <property type="entry name" value="TRNASYNTHTRP"/>
</dbReference>
<reference evidence="14" key="1">
    <citation type="submission" date="2025-08" db="UniProtKB">
        <authorList>
            <consortium name="RefSeq"/>
        </authorList>
    </citation>
    <scope>IDENTIFICATION</scope>
    <source>
        <tissue evidence="14">Testes</tissue>
    </source>
</reference>
<dbReference type="InterPro" id="IPR002306">
    <property type="entry name" value="Trp-tRNA-ligase"/>
</dbReference>
<dbReference type="InterPro" id="IPR014729">
    <property type="entry name" value="Rossmann-like_a/b/a_fold"/>
</dbReference>
<evidence type="ECO:0000256" key="7">
    <source>
        <dbReference type="ARBA" id="ARBA00022917"/>
    </source>
</evidence>
<comment type="similarity">
    <text evidence="2 11">Belongs to the class-I aminoacyl-tRNA synthetase family.</text>
</comment>
<evidence type="ECO:0000313" key="13">
    <source>
        <dbReference type="Proteomes" id="UP000694865"/>
    </source>
</evidence>
<feature type="signal peptide" evidence="12">
    <location>
        <begin position="1"/>
        <end position="19"/>
    </location>
</feature>
<keyword evidence="8 11" id="KW-0030">Aminoacyl-tRNA synthetase</keyword>
<keyword evidence="4 11" id="KW-0436">Ligase</keyword>
<dbReference type="Gene3D" id="3.40.50.620">
    <property type="entry name" value="HUPs"/>
    <property type="match status" value="1"/>
</dbReference>
<dbReference type="Pfam" id="PF00579">
    <property type="entry name" value="tRNA-synt_1b"/>
    <property type="match status" value="1"/>
</dbReference>
<dbReference type="PROSITE" id="PS00178">
    <property type="entry name" value="AA_TRNA_LIGASE_I"/>
    <property type="match status" value="1"/>
</dbReference>
<gene>
    <name evidence="14" type="primary">LOC100378683</name>
</gene>
<dbReference type="SUPFAM" id="SSF52374">
    <property type="entry name" value="Nucleotidylyl transferase"/>
    <property type="match status" value="1"/>
</dbReference>
<keyword evidence="7 11" id="KW-0648">Protein biosynthesis</keyword>
<evidence type="ECO:0000256" key="11">
    <source>
        <dbReference type="RuleBase" id="RU363036"/>
    </source>
</evidence>
<feature type="chain" id="PRO_5046059377" description="tryptophan--tRNA ligase" evidence="12">
    <location>
        <begin position="20"/>
        <end position="363"/>
    </location>
</feature>
<dbReference type="InterPro" id="IPR050203">
    <property type="entry name" value="Trp-tRNA_synthetase"/>
</dbReference>
<comment type="catalytic activity">
    <reaction evidence="10">
        <text>tRNA(Trp) + L-tryptophan + ATP = L-tryptophyl-tRNA(Trp) + AMP + diphosphate + H(+)</text>
        <dbReference type="Rhea" id="RHEA:24080"/>
        <dbReference type="Rhea" id="RHEA-COMP:9671"/>
        <dbReference type="Rhea" id="RHEA-COMP:9705"/>
        <dbReference type="ChEBI" id="CHEBI:15378"/>
        <dbReference type="ChEBI" id="CHEBI:30616"/>
        <dbReference type="ChEBI" id="CHEBI:33019"/>
        <dbReference type="ChEBI" id="CHEBI:57912"/>
        <dbReference type="ChEBI" id="CHEBI:78442"/>
        <dbReference type="ChEBI" id="CHEBI:78535"/>
        <dbReference type="ChEBI" id="CHEBI:456215"/>
        <dbReference type="EC" id="6.1.1.2"/>
    </reaction>
</comment>
<keyword evidence="6 11" id="KW-0067">ATP-binding</keyword>
<evidence type="ECO:0000256" key="4">
    <source>
        <dbReference type="ARBA" id="ARBA00022598"/>
    </source>
</evidence>
<keyword evidence="12" id="KW-0732">Signal</keyword>
<evidence type="ECO:0000256" key="1">
    <source>
        <dbReference type="ARBA" id="ARBA00004173"/>
    </source>
</evidence>
<dbReference type="PANTHER" id="PTHR43766:SF1">
    <property type="entry name" value="TRYPTOPHAN--TRNA LIGASE, MITOCHONDRIAL"/>
    <property type="match status" value="1"/>
</dbReference>
<evidence type="ECO:0000256" key="10">
    <source>
        <dbReference type="ARBA" id="ARBA00049929"/>
    </source>
</evidence>
<proteinExistence type="inferred from homology"/>
<evidence type="ECO:0000256" key="12">
    <source>
        <dbReference type="SAM" id="SignalP"/>
    </source>
</evidence>
<dbReference type="NCBIfam" id="TIGR00233">
    <property type="entry name" value="trpS"/>
    <property type="match status" value="1"/>
</dbReference>
<evidence type="ECO:0000256" key="8">
    <source>
        <dbReference type="ARBA" id="ARBA00023146"/>
    </source>
</evidence>
<dbReference type="GeneID" id="100378683"/>